<evidence type="ECO:0000313" key="3">
    <source>
        <dbReference type="EMBL" id="KAF2090160.1"/>
    </source>
</evidence>
<proteinExistence type="predicted"/>
<feature type="region of interest" description="Disordered" evidence="1">
    <location>
        <begin position="265"/>
        <end position="295"/>
    </location>
</feature>
<keyword evidence="2" id="KW-0812">Transmembrane</keyword>
<feature type="transmembrane region" description="Helical" evidence="2">
    <location>
        <begin position="209"/>
        <end position="230"/>
    </location>
</feature>
<keyword evidence="2" id="KW-0472">Membrane</keyword>
<dbReference type="AlphaFoldDB" id="A0A9P4LYQ3"/>
<sequence>MDSKHAGGFLVPEHFKYEAVSTGDLTVACIVFGFTLGFALFTFSKMFRQSYRIWRRSQRITGYVSMIWLEWAACVAISVLGWLYIDEVVGPSFQYFFFLLLLWTMQTQFLLQIIINRIAILMIDQRKASRMKWIVAGVFGLINVSVFCIWIPAHLQISQTWIHINDIWDRLEKGLFLVIDAGLNFYFVYRVNSRLVSKGLTKYMPLFKYNAAIVVVSIAMDVMIIGMMSLPNSIIYAQFQALGYIVKLNIELNMADLISKVVRNHDGKHGEGTQGRSKSDNRHGGTGSGYPNTRTTAHRSAFAHLTNYIFSDHASGGSELADMQRAVSLSDGTRGPGIKKTTVVTQSQVKEEDESWSEDSSTKQLHY</sequence>
<organism evidence="3 4">
    <name type="scientific">Saccharata proteae CBS 121410</name>
    <dbReference type="NCBI Taxonomy" id="1314787"/>
    <lineage>
        <taxon>Eukaryota</taxon>
        <taxon>Fungi</taxon>
        <taxon>Dikarya</taxon>
        <taxon>Ascomycota</taxon>
        <taxon>Pezizomycotina</taxon>
        <taxon>Dothideomycetes</taxon>
        <taxon>Dothideomycetes incertae sedis</taxon>
        <taxon>Botryosphaeriales</taxon>
        <taxon>Saccharataceae</taxon>
        <taxon>Saccharata</taxon>
    </lineage>
</organism>
<accession>A0A9P4LYQ3</accession>
<feature type="transmembrane region" description="Helical" evidence="2">
    <location>
        <begin position="97"/>
        <end position="121"/>
    </location>
</feature>
<feature type="region of interest" description="Disordered" evidence="1">
    <location>
        <begin position="329"/>
        <end position="367"/>
    </location>
</feature>
<dbReference type="OrthoDB" id="3205825at2759"/>
<feature type="compositionally biased region" description="Basic and acidic residues" evidence="1">
    <location>
        <begin position="265"/>
        <end position="283"/>
    </location>
</feature>
<dbReference type="PANTHER" id="PTHR35179">
    <property type="entry name" value="PROTEIN CBG02620"/>
    <property type="match status" value="1"/>
</dbReference>
<protein>
    <recommendedName>
        <fullName evidence="5">Integral membrane protein</fullName>
    </recommendedName>
</protein>
<evidence type="ECO:0008006" key="5">
    <source>
        <dbReference type="Google" id="ProtNLM"/>
    </source>
</evidence>
<keyword evidence="2" id="KW-1133">Transmembrane helix</keyword>
<dbReference type="EMBL" id="ML978713">
    <property type="protein sequence ID" value="KAF2090160.1"/>
    <property type="molecule type" value="Genomic_DNA"/>
</dbReference>
<evidence type="ECO:0000256" key="1">
    <source>
        <dbReference type="SAM" id="MobiDB-lite"/>
    </source>
</evidence>
<gene>
    <name evidence="3" type="ORF">K490DRAFT_35531</name>
</gene>
<feature type="transmembrane region" description="Helical" evidence="2">
    <location>
        <begin position="63"/>
        <end position="85"/>
    </location>
</feature>
<evidence type="ECO:0000313" key="4">
    <source>
        <dbReference type="Proteomes" id="UP000799776"/>
    </source>
</evidence>
<dbReference type="PANTHER" id="PTHR35179:SF1">
    <property type="entry name" value="INTEGRAL MEMBRANE PROTEIN"/>
    <property type="match status" value="1"/>
</dbReference>
<feature type="transmembrane region" description="Helical" evidence="2">
    <location>
        <begin position="173"/>
        <end position="189"/>
    </location>
</feature>
<keyword evidence="4" id="KW-1185">Reference proteome</keyword>
<comment type="caution">
    <text evidence="3">The sequence shown here is derived from an EMBL/GenBank/DDBJ whole genome shotgun (WGS) entry which is preliminary data.</text>
</comment>
<dbReference type="Proteomes" id="UP000799776">
    <property type="component" value="Unassembled WGS sequence"/>
</dbReference>
<name>A0A9P4LYQ3_9PEZI</name>
<reference evidence="3" key="1">
    <citation type="journal article" date="2020" name="Stud. Mycol.">
        <title>101 Dothideomycetes genomes: a test case for predicting lifestyles and emergence of pathogens.</title>
        <authorList>
            <person name="Haridas S."/>
            <person name="Albert R."/>
            <person name="Binder M."/>
            <person name="Bloem J."/>
            <person name="Labutti K."/>
            <person name="Salamov A."/>
            <person name="Andreopoulos B."/>
            <person name="Baker S."/>
            <person name="Barry K."/>
            <person name="Bills G."/>
            <person name="Bluhm B."/>
            <person name="Cannon C."/>
            <person name="Castanera R."/>
            <person name="Culley D."/>
            <person name="Daum C."/>
            <person name="Ezra D."/>
            <person name="Gonzalez J."/>
            <person name="Henrissat B."/>
            <person name="Kuo A."/>
            <person name="Liang C."/>
            <person name="Lipzen A."/>
            <person name="Lutzoni F."/>
            <person name="Magnuson J."/>
            <person name="Mondo S."/>
            <person name="Nolan M."/>
            <person name="Ohm R."/>
            <person name="Pangilinan J."/>
            <person name="Park H.-J."/>
            <person name="Ramirez L."/>
            <person name="Alfaro M."/>
            <person name="Sun H."/>
            <person name="Tritt A."/>
            <person name="Yoshinaga Y."/>
            <person name="Zwiers L.-H."/>
            <person name="Turgeon B."/>
            <person name="Goodwin S."/>
            <person name="Spatafora J."/>
            <person name="Crous P."/>
            <person name="Grigoriev I."/>
        </authorList>
    </citation>
    <scope>NUCLEOTIDE SEQUENCE</scope>
    <source>
        <strain evidence="3">CBS 121410</strain>
    </source>
</reference>
<feature type="transmembrane region" description="Helical" evidence="2">
    <location>
        <begin position="25"/>
        <end position="43"/>
    </location>
</feature>
<feature type="transmembrane region" description="Helical" evidence="2">
    <location>
        <begin position="133"/>
        <end position="153"/>
    </location>
</feature>
<evidence type="ECO:0000256" key="2">
    <source>
        <dbReference type="SAM" id="Phobius"/>
    </source>
</evidence>